<gene>
    <name evidence="1" type="ORF">PXEA_LOCUS32411</name>
</gene>
<protein>
    <submittedName>
        <fullName evidence="1">Uncharacterized protein</fullName>
    </submittedName>
</protein>
<dbReference type="AlphaFoldDB" id="A0A3S5BTD3"/>
<comment type="caution">
    <text evidence="1">The sequence shown here is derived from an EMBL/GenBank/DDBJ whole genome shotgun (WGS) entry which is preliminary data.</text>
</comment>
<evidence type="ECO:0000313" key="2">
    <source>
        <dbReference type="Proteomes" id="UP000784294"/>
    </source>
</evidence>
<organism evidence="1 2">
    <name type="scientific">Protopolystoma xenopodis</name>
    <dbReference type="NCBI Taxonomy" id="117903"/>
    <lineage>
        <taxon>Eukaryota</taxon>
        <taxon>Metazoa</taxon>
        <taxon>Spiralia</taxon>
        <taxon>Lophotrochozoa</taxon>
        <taxon>Platyhelminthes</taxon>
        <taxon>Monogenea</taxon>
        <taxon>Polyopisthocotylea</taxon>
        <taxon>Polystomatidea</taxon>
        <taxon>Polystomatidae</taxon>
        <taxon>Protopolystoma</taxon>
    </lineage>
</organism>
<dbReference type="Proteomes" id="UP000784294">
    <property type="component" value="Unassembled WGS sequence"/>
</dbReference>
<keyword evidence="2" id="KW-1185">Reference proteome</keyword>
<sequence length="133" mass="13750">MNASSGVVSACTGFGISPFGAAMSNHPDHFHTAALPHHFPHHHHQHVGQQQTYQQDQLPCQASAMTTGGAGNVGVSAGAAGLEAGGQFRFSAQQHTLCHSTSGLGGGMNRGTLQNGNCRCPPNFLMNGQEVSC</sequence>
<dbReference type="EMBL" id="CAAALY010259643">
    <property type="protein sequence ID" value="VEL38971.1"/>
    <property type="molecule type" value="Genomic_DNA"/>
</dbReference>
<accession>A0A3S5BTD3</accession>
<reference evidence="1" key="1">
    <citation type="submission" date="2018-11" db="EMBL/GenBank/DDBJ databases">
        <authorList>
            <consortium name="Pathogen Informatics"/>
        </authorList>
    </citation>
    <scope>NUCLEOTIDE SEQUENCE</scope>
</reference>
<evidence type="ECO:0000313" key="1">
    <source>
        <dbReference type="EMBL" id="VEL38971.1"/>
    </source>
</evidence>
<name>A0A3S5BTD3_9PLAT</name>
<proteinExistence type="predicted"/>